<organism evidence="2">
    <name type="scientific">Leptospira ellisii</name>
    <dbReference type="NCBI Taxonomy" id="2023197"/>
    <lineage>
        <taxon>Bacteria</taxon>
        <taxon>Pseudomonadati</taxon>
        <taxon>Spirochaetota</taxon>
        <taxon>Spirochaetia</taxon>
        <taxon>Leptospirales</taxon>
        <taxon>Leptospiraceae</taxon>
        <taxon>Leptospira</taxon>
    </lineage>
</organism>
<comment type="caution">
    <text evidence="2">The sequence shown here is derived from an EMBL/GenBank/DDBJ whole genome shotgun (WGS) entry which is preliminary data.</text>
</comment>
<sequence length="111" mass="13182">MSFGSDLGINNSFRRLKAVGMGFEPRVYYIIGMYNIIYGSVFRLIRPEVEIMLRRTPQNGNHFLEVSTLFPIRFGTSDLMRFPSFWVPNILSVFQKRRTWIFPIFFREYGI</sequence>
<dbReference type="EMBL" id="NPEF01000175">
    <property type="protein sequence ID" value="PJZ92081.1"/>
    <property type="molecule type" value="Genomic_DNA"/>
</dbReference>
<keyword evidence="1" id="KW-0812">Transmembrane</keyword>
<reference evidence="2" key="1">
    <citation type="submission" date="2017-07" db="EMBL/GenBank/DDBJ databases">
        <title>Leptospira spp. isolated from tropical soils.</title>
        <authorList>
            <person name="Thibeaux R."/>
            <person name="Iraola G."/>
            <person name="Ferres I."/>
            <person name="Bierque E."/>
            <person name="Girault D."/>
            <person name="Soupe-Gilbert M.-E."/>
            <person name="Picardeau M."/>
            <person name="Goarant C."/>
        </authorList>
    </citation>
    <scope>NUCLEOTIDE SEQUENCE [LARGE SCALE GENOMIC DNA]</scope>
    <source>
        <strain evidence="2">ATI7-C-A5</strain>
    </source>
</reference>
<gene>
    <name evidence="2" type="ORF">CH379_15155</name>
</gene>
<proteinExistence type="predicted"/>
<keyword evidence="1" id="KW-0472">Membrane</keyword>
<name>A0A2N0B6B3_9LEPT</name>
<protein>
    <submittedName>
        <fullName evidence="2">Uncharacterized protein</fullName>
    </submittedName>
</protein>
<evidence type="ECO:0000256" key="1">
    <source>
        <dbReference type="SAM" id="Phobius"/>
    </source>
</evidence>
<accession>A0A2N0B6B3</accession>
<evidence type="ECO:0000313" key="2">
    <source>
        <dbReference type="EMBL" id="PJZ92081.1"/>
    </source>
</evidence>
<feature type="transmembrane region" description="Helical" evidence="1">
    <location>
        <begin position="27"/>
        <end position="45"/>
    </location>
</feature>
<dbReference type="AlphaFoldDB" id="A0A2N0B6B3"/>
<keyword evidence="1" id="KW-1133">Transmembrane helix</keyword>